<dbReference type="RefSeq" id="WP_191746243.1">
    <property type="nucleotide sequence ID" value="NZ_JACSQC010000002.1"/>
</dbReference>
<evidence type="ECO:0000256" key="2">
    <source>
        <dbReference type="SAM" id="Phobius"/>
    </source>
</evidence>
<reference evidence="3 4" key="1">
    <citation type="submission" date="2020-08" db="EMBL/GenBank/DDBJ databases">
        <title>A Genomic Blueprint of the Chicken Gut Microbiome.</title>
        <authorList>
            <person name="Gilroy R."/>
            <person name="Ravi A."/>
            <person name="Getino M."/>
            <person name="Pursley I."/>
            <person name="Horton D.L."/>
            <person name="Alikhan N.-F."/>
            <person name="Baker D."/>
            <person name="Gharbi K."/>
            <person name="Hall N."/>
            <person name="Watson M."/>
            <person name="Adriaenssens E.M."/>
            <person name="Foster-Nyarko E."/>
            <person name="Jarju S."/>
            <person name="Secka A."/>
            <person name="Antonio M."/>
            <person name="Oren A."/>
            <person name="Chaudhuri R."/>
            <person name="La Ragione R.M."/>
            <person name="Hildebrand F."/>
            <person name="Pallen M.J."/>
        </authorList>
    </citation>
    <scope>NUCLEOTIDE SEQUENCE [LARGE SCALE GENOMIC DNA]</scope>
    <source>
        <strain evidence="3 4">Sa2BUA2</strain>
    </source>
</reference>
<keyword evidence="4" id="KW-1185">Reference proteome</keyword>
<feature type="compositionally biased region" description="Low complexity" evidence="1">
    <location>
        <begin position="108"/>
        <end position="136"/>
    </location>
</feature>
<evidence type="ECO:0000313" key="3">
    <source>
        <dbReference type="EMBL" id="MBD8043333.1"/>
    </source>
</evidence>
<evidence type="ECO:0000313" key="4">
    <source>
        <dbReference type="Proteomes" id="UP000652763"/>
    </source>
</evidence>
<sequence>MALASLILGVIGLGLFWVPVINYLALAFALAGLGLSIAALIIAVRNGSTAKVLAIAAVIVSGLAFILCIVAISLWGALFSRIGDDDNSTRYEPTPTITVTSPAATENSSGTDTGSGSSPGPGTSTAPATGTSTGTDISAPASD</sequence>
<dbReference type="EMBL" id="JACSQC010000002">
    <property type="protein sequence ID" value="MBD8043333.1"/>
    <property type="molecule type" value="Genomic_DNA"/>
</dbReference>
<gene>
    <name evidence="3" type="ORF">H9638_05850</name>
</gene>
<protein>
    <submittedName>
        <fullName evidence="3">Uncharacterized protein</fullName>
    </submittedName>
</protein>
<organism evidence="3 4">
    <name type="scientific">Arthrobacter pullicola</name>
    <dbReference type="NCBI Taxonomy" id="2762224"/>
    <lineage>
        <taxon>Bacteria</taxon>
        <taxon>Bacillati</taxon>
        <taxon>Actinomycetota</taxon>
        <taxon>Actinomycetes</taxon>
        <taxon>Micrococcales</taxon>
        <taxon>Micrococcaceae</taxon>
        <taxon>Arthrobacter</taxon>
    </lineage>
</organism>
<comment type="caution">
    <text evidence="3">The sequence shown here is derived from an EMBL/GenBank/DDBJ whole genome shotgun (WGS) entry which is preliminary data.</text>
</comment>
<proteinExistence type="predicted"/>
<feature type="compositionally biased region" description="Polar residues" evidence="1">
    <location>
        <begin position="95"/>
        <end position="107"/>
    </location>
</feature>
<keyword evidence="2" id="KW-0472">Membrane</keyword>
<keyword evidence="2" id="KW-1133">Transmembrane helix</keyword>
<feature type="region of interest" description="Disordered" evidence="1">
    <location>
        <begin position="85"/>
        <end position="143"/>
    </location>
</feature>
<keyword evidence="2" id="KW-0812">Transmembrane</keyword>
<feature type="transmembrane region" description="Helical" evidence="2">
    <location>
        <begin position="52"/>
        <end position="78"/>
    </location>
</feature>
<feature type="transmembrane region" description="Helical" evidence="2">
    <location>
        <begin position="20"/>
        <end position="43"/>
    </location>
</feature>
<accession>A0ABR8YGI3</accession>
<name>A0ABR8YGI3_9MICC</name>
<dbReference type="Proteomes" id="UP000652763">
    <property type="component" value="Unassembled WGS sequence"/>
</dbReference>
<evidence type="ECO:0000256" key="1">
    <source>
        <dbReference type="SAM" id="MobiDB-lite"/>
    </source>
</evidence>